<dbReference type="GO" id="GO:0001965">
    <property type="term" value="F:G-protein alpha-subunit binding"/>
    <property type="evidence" value="ECO:0007669"/>
    <property type="project" value="TreeGrafter"/>
</dbReference>
<dbReference type="InterPro" id="IPR016024">
    <property type="entry name" value="ARM-type_fold"/>
</dbReference>
<evidence type="ECO:0000256" key="2">
    <source>
        <dbReference type="ARBA" id="ARBA00022658"/>
    </source>
</evidence>
<reference evidence="6" key="1">
    <citation type="journal article" date="2023" name="Mol. Phylogenet. Evol.">
        <title>Genome-scale phylogeny and comparative genomics of the fungal order Sordariales.</title>
        <authorList>
            <person name="Hensen N."/>
            <person name="Bonometti L."/>
            <person name="Westerberg I."/>
            <person name="Brannstrom I.O."/>
            <person name="Guillou S."/>
            <person name="Cros-Aarteil S."/>
            <person name="Calhoun S."/>
            <person name="Haridas S."/>
            <person name="Kuo A."/>
            <person name="Mondo S."/>
            <person name="Pangilinan J."/>
            <person name="Riley R."/>
            <person name="LaButti K."/>
            <person name="Andreopoulos B."/>
            <person name="Lipzen A."/>
            <person name="Chen C."/>
            <person name="Yan M."/>
            <person name="Daum C."/>
            <person name="Ng V."/>
            <person name="Clum A."/>
            <person name="Steindorff A."/>
            <person name="Ohm R.A."/>
            <person name="Martin F."/>
            <person name="Silar P."/>
            <person name="Natvig D.O."/>
            <person name="Lalanne C."/>
            <person name="Gautier V."/>
            <person name="Ament-Velasquez S.L."/>
            <person name="Kruys A."/>
            <person name="Hutchinson M.I."/>
            <person name="Powell A.J."/>
            <person name="Barry K."/>
            <person name="Miller A.N."/>
            <person name="Grigoriev I.V."/>
            <person name="Debuchy R."/>
            <person name="Gladieux P."/>
            <person name="Hiltunen Thoren M."/>
            <person name="Johannesson H."/>
        </authorList>
    </citation>
    <scope>NUCLEOTIDE SEQUENCE [LARGE SCALE GENOMIC DNA]</scope>
    <source>
        <strain evidence="6">CBS 340.73</strain>
    </source>
</reference>
<gene>
    <name evidence="5" type="ORF">QBC46DRAFT_59715</name>
</gene>
<dbReference type="GO" id="GO:0005085">
    <property type="term" value="F:guanyl-nucleotide exchange factor activity"/>
    <property type="evidence" value="ECO:0007669"/>
    <property type="project" value="UniProtKB-KW"/>
</dbReference>
<keyword evidence="6" id="KW-1185">Reference proteome</keyword>
<dbReference type="InterPro" id="IPR019318">
    <property type="entry name" value="Gua_nucleotide_exch_fac_Ric8"/>
</dbReference>
<dbReference type="GO" id="GO:0007186">
    <property type="term" value="P:G protein-coupled receptor signaling pathway"/>
    <property type="evidence" value="ECO:0007669"/>
    <property type="project" value="TreeGrafter"/>
</dbReference>
<dbReference type="PANTHER" id="PTHR12425:SF5">
    <property type="entry name" value="SYNEMBRYN"/>
    <property type="match status" value="1"/>
</dbReference>
<dbReference type="SUPFAM" id="SSF48371">
    <property type="entry name" value="ARM repeat"/>
    <property type="match status" value="1"/>
</dbReference>
<evidence type="ECO:0000313" key="6">
    <source>
        <dbReference type="Proteomes" id="UP001303473"/>
    </source>
</evidence>
<evidence type="ECO:0000313" key="5">
    <source>
        <dbReference type="EMBL" id="KAK3934940.1"/>
    </source>
</evidence>
<dbReference type="PANTHER" id="PTHR12425">
    <property type="entry name" value="SYNEMBRYN"/>
    <property type="match status" value="1"/>
</dbReference>
<dbReference type="GO" id="GO:0005737">
    <property type="term" value="C:cytoplasm"/>
    <property type="evidence" value="ECO:0007669"/>
    <property type="project" value="TreeGrafter"/>
</dbReference>
<dbReference type="EMBL" id="MU853950">
    <property type="protein sequence ID" value="KAK3934940.1"/>
    <property type="molecule type" value="Genomic_DNA"/>
</dbReference>
<protein>
    <submittedName>
        <fullName evidence="5">Guanine nucleotide exchange factor</fullName>
    </submittedName>
</protein>
<keyword evidence="3" id="KW-0143">Chaperone</keyword>
<feature type="region of interest" description="Disordered" evidence="4">
    <location>
        <begin position="456"/>
        <end position="475"/>
    </location>
</feature>
<name>A0AAN6RZH9_9PEZI</name>
<dbReference type="Pfam" id="PF10165">
    <property type="entry name" value="Ric8"/>
    <property type="match status" value="1"/>
</dbReference>
<accession>A0AAN6RZH9</accession>
<proteinExistence type="inferred from homology"/>
<keyword evidence="2" id="KW-0344">Guanine-nucleotide releasing factor</keyword>
<sequence length="475" mass="52288">MAQVPPMASSGSLTGPAKLGAVTKLMDKLSEDLTAINLLPHQRDSALEELKVYGRDPKDADPIFTKQGIETLTRHAFNSPSSTTSRNALRVLCNAMLLKPETRQMFVDLGYEATACSKLKNDNRDDEFLISRILFLTTYGTNIDLVSLIEKHHLAESIVQNLERHAKAAGQPKTNPMEDMALVETLKLLFNVTKFCSDHVDAFAAAIPHILTILCKLGLPTTKTPLDPPFGPAINALMNLKLESRSAQASLCPRNEPTSVADRLIQLLDLAMKSYGESEVEHTVTPLICVLSSIHEHGPESVRQHIRTKLLPTEQDRQDVLGRGHTLPAMLLRSSTNALAPELRKAITHLFFDMSDKDASKFVNNVGYGFASGFLFQNQIPIPQSASEAFSAGSGSAERPVNPVTGQFLDAENFPDMPEMSEEEKEREAERLFVLFERLRATGLVSVENPVQQAVQSGRFEELSDSDDDAAKDLD</sequence>
<dbReference type="Proteomes" id="UP001303473">
    <property type="component" value="Unassembled WGS sequence"/>
</dbReference>
<dbReference type="InterPro" id="IPR011989">
    <property type="entry name" value="ARM-like"/>
</dbReference>
<dbReference type="AlphaFoldDB" id="A0AAN6RZH9"/>
<comment type="similarity">
    <text evidence="1">Belongs to the synembryn family.</text>
</comment>
<evidence type="ECO:0000256" key="1">
    <source>
        <dbReference type="ARBA" id="ARBA00009049"/>
    </source>
</evidence>
<evidence type="ECO:0000256" key="4">
    <source>
        <dbReference type="SAM" id="MobiDB-lite"/>
    </source>
</evidence>
<dbReference type="Gene3D" id="1.25.10.10">
    <property type="entry name" value="Leucine-rich Repeat Variant"/>
    <property type="match status" value="1"/>
</dbReference>
<evidence type="ECO:0000256" key="3">
    <source>
        <dbReference type="ARBA" id="ARBA00023186"/>
    </source>
</evidence>
<organism evidence="5 6">
    <name type="scientific">Diplogelasinospora grovesii</name>
    <dbReference type="NCBI Taxonomy" id="303347"/>
    <lineage>
        <taxon>Eukaryota</taxon>
        <taxon>Fungi</taxon>
        <taxon>Dikarya</taxon>
        <taxon>Ascomycota</taxon>
        <taxon>Pezizomycotina</taxon>
        <taxon>Sordariomycetes</taxon>
        <taxon>Sordariomycetidae</taxon>
        <taxon>Sordariales</taxon>
        <taxon>Diplogelasinosporaceae</taxon>
        <taxon>Diplogelasinospora</taxon>
    </lineage>
</organism>
<comment type="caution">
    <text evidence="5">The sequence shown here is derived from an EMBL/GenBank/DDBJ whole genome shotgun (WGS) entry which is preliminary data.</text>
</comment>